<name>A0A4Q1BGQ8_TREME</name>
<feature type="compositionally biased region" description="Polar residues" evidence="1">
    <location>
        <begin position="176"/>
        <end position="192"/>
    </location>
</feature>
<gene>
    <name evidence="2" type="ORF">M231_05994</name>
</gene>
<keyword evidence="3" id="KW-1185">Reference proteome</keyword>
<feature type="compositionally biased region" description="Basic and acidic residues" evidence="1">
    <location>
        <begin position="10"/>
        <end position="29"/>
    </location>
</feature>
<evidence type="ECO:0000313" key="3">
    <source>
        <dbReference type="Proteomes" id="UP000289152"/>
    </source>
</evidence>
<feature type="region of interest" description="Disordered" evidence="1">
    <location>
        <begin position="1"/>
        <end position="61"/>
    </location>
</feature>
<comment type="caution">
    <text evidence="2">The sequence shown here is derived from an EMBL/GenBank/DDBJ whole genome shotgun (WGS) entry which is preliminary data.</text>
</comment>
<reference evidence="2 3" key="1">
    <citation type="submission" date="2016-06" db="EMBL/GenBank/DDBJ databases">
        <title>Evolution of pathogenesis and genome organization in the Tremellales.</title>
        <authorList>
            <person name="Cuomo C."/>
            <person name="Litvintseva A."/>
            <person name="Heitman J."/>
            <person name="Chen Y."/>
            <person name="Sun S."/>
            <person name="Springer D."/>
            <person name="Dromer F."/>
            <person name="Young S."/>
            <person name="Zeng Q."/>
            <person name="Chapman S."/>
            <person name="Gujja S."/>
            <person name="Saif S."/>
            <person name="Birren B."/>
        </authorList>
    </citation>
    <scope>NUCLEOTIDE SEQUENCE [LARGE SCALE GENOMIC DNA]</scope>
    <source>
        <strain evidence="2 3">ATCC 28783</strain>
    </source>
</reference>
<feature type="compositionally biased region" description="Low complexity" evidence="1">
    <location>
        <begin position="193"/>
        <end position="242"/>
    </location>
</feature>
<sequence length="330" mass="35982">MAPSKSPSNQERHHPYPRPKDTSRQEQTETRLPTSGIKVPPSPPRSRRDPSETPSIGIGLGVAFGGSGGGKWWDDELPPPPASLTSILESFRRSGEGDRELLLSILGAKKAEEERLTALIQTRLSILQARLSLHSATAALSAPPIHAISPSTAFRVPHSQTLPHEIRATPHISISQPLQTSQPPHISQSINVSEPSHLSQSSHSPQSQHTQPNPSQTTTTSQGTTIINPISPSGSTTSSPPSLHTDPGNLFAVAYQNSDKSDKIHLPPPTALRKETGDREWEKERERERETLPPIRLSNREMGCCDDRPRQMGKNGLEMLLDAGLRRGEV</sequence>
<dbReference type="EMBL" id="SDIL01000088">
    <property type="protein sequence ID" value="RXK36759.1"/>
    <property type="molecule type" value="Genomic_DNA"/>
</dbReference>
<dbReference type="InParanoid" id="A0A4Q1BGQ8"/>
<accession>A0A4Q1BGQ8</accession>
<protein>
    <submittedName>
        <fullName evidence="2">Uncharacterized protein</fullName>
    </submittedName>
</protein>
<evidence type="ECO:0000313" key="2">
    <source>
        <dbReference type="EMBL" id="RXK36759.1"/>
    </source>
</evidence>
<feature type="region of interest" description="Disordered" evidence="1">
    <location>
        <begin position="176"/>
        <end position="313"/>
    </location>
</feature>
<dbReference type="Proteomes" id="UP000289152">
    <property type="component" value="Unassembled WGS sequence"/>
</dbReference>
<organism evidence="2 3">
    <name type="scientific">Tremella mesenterica</name>
    <name type="common">Jelly fungus</name>
    <dbReference type="NCBI Taxonomy" id="5217"/>
    <lineage>
        <taxon>Eukaryota</taxon>
        <taxon>Fungi</taxon>
        <taxon>Dikarya</taxon>
        <taxon>Basidiomycota</taxon>
        <taxon>Agaricomycotina</taxon>
        <taxon>Tremellomycetes</taxon>
        <taxon>Tremellales</taxon>
        <taxon>Tremellaceae</taxon>
        <taxon>Tremella</taxon>
    </lineage>
</organism>
<feature type="compositionally biased region" description="Basic and acidic residues" evidence="1">
    <location>
        <begin position="272"/>
        <end position="291"/>
    </location>
</feature>
<proteinExistence type="predicted"/>
<evidence type="ECO:0000256" key="1">
    <source>
        <dbReference type="SAM" id="MobiDB-lite"/>
    </source>
</evidence>
<dbReference type="OrthoDB" id="2537258at2759"/>
<dbReference type="AlphaFoldDB" id="A0A4Q1BGQ8"/>
<dbReference type="VEuPathDB" id="FungiDB:TREMEDRAFT_74383"/>